<dbReference type="InterPro" id="IPR018502">
    <property type="entry name" value="Annexin_repeat"/>
</dbReference>
<sequence length="357" mass="40287">MRGEVIDFNSSIHTSEQATMDADSLYKAGEGRWGTDKKTFIDMLVSSPLVHVRNINKAYMEKYKVDLIHVINAKFHGDTKRALLFRVRSILEPMGLLAELFEMAVKRSRKNAYSLSACAVQYYHLLGRICSAYRHLYRQDLCTRIRSEVRSEYCQLLLSVFEAAGVSTPISAWPGAPSIAASRGSVMPMIRGTVLCSSCAAASDPFEEWCRCCGDSMHKPKEEVERNLLAKYLRMPKRKPTAGTTEEETTEVTEVTKVTTTETVEVTEEVAATTEETTDVTEVTKVCPRSEAWRKVYEVAIDLQDLHDQNIIHANLKPSNLIVGRDGRGHVSELESCKMVEEITSYSTKSRKEELRW</sequence>
<dbReference type="OrthoDB" id="74072at2759"/>
<accession>W2K5Y4</accession>
<dbReference type="GO" id="GO:0005509">
    <property type="term" value="F:calcium ion binding"/>
    <property type="evidence" value="ECO:0007669"/>
    <property type="project" value="InterPro"/>
</dbReference>
<dbReference type="InterPro" id="IPR011009">
    <property type="entry name" value="Kinase-like_dom_sf"/>
</dbReference>
<evidence type="ECO:0000313" key="4">
    <source>
        <dbReference type="EMBL" id="ETL79969.1"/>
    </source>
</evidence>
<dbReference type="Pfam" id="PF00191">
    <property type="entry name" value="Annexin"/>
    <property type="match status" value="1"/>
</dbReference>
<proteinExistence type="inferred from homology"/>
<dbReference type="Gene3D" id="1.10.510.10">
    <property type="entry name" value="Transferase(Phosphotransferase) domain 1"/>
    <property type="match status" value="1"/>
</dbReference>
<dbReference type="PRINTS" id="PR00196">
    <property type="entry name" value="ANNEXIN"/>
</dbReference>
<comment type="similarity">
    <text evidence="1">Belongs to the annexin family.</text>
</comment>
<dbReference type="SUPFAM" id="SSF56112">
    <property type="entry name" value="Protein kinase-like (PK-like)"/>
    <property type="match status" value="1"/>
</dbReference>
<dbReference type="GO" id="GO:0005544">
    <property type="term" value="F:calcium-dependent phospholipid binding"/>
    <property type="evidence" value="ECO:0007669"/>
    <property type="project" value="InterPro"/>
</dbReference>
<evidence type="ECO:0008006" key="5">
    <source>
        <dbReference type="Google" id="ProtNLM"/>
    </source>
</evidence>
<dbReference type="InterPro" id="IPR037104">
    <property type="entry name" value="Annexin_sf"/>
</dbReference>
<organism evidence="4">
    <name type="scientific">Phytophthora nicotianae</name>
    <name type="common">Potato buckeye rot agent</name>
    <name type="synonym">Phytophthora parasitica</name>
    <dbReference type="NCBI Taxonomy" id="4792"/>
    <lineage>
        <taxon>Eukaryota</taxon>
        <taxon>Sar</taxon>
        <taxon>Stramenopiles</taxon>
        <taxon>Oomycota</taxon>
        <taxon>Peronosporomycetes</taxon>
        <taxon>Peronosporales</taxon>
        <taxon>Peronosporaceae</taxon>
        <taxon>Phytophthora</taxon>
    </lineage>
</organism>
<dbReference type="AlphaFoldDB" id="W2K5Y4"/>
<dbReference type="Proteomes" id="UP000054423">
    <property type="component" value="Unassembled WGS sequence"/>
</dbReference>
<dbReference type="GO" id="GO:0001786">
    <property type="term" value="F:phosphatidylserine binding"/>
    <property type="evidence" value="ECO:0007669"/>
    <property type="project" value="TreeGrafter"/>
</dbReference>
<dbReference type="InterPro" id="IPR001464">
    <property type="entry name" value="Annexin"/>
</dbReference>
<dbReference type="PROSITE" id="PS51897">
    <property type="entry name" value="ANNEXIN_2"/>
    <property type="match status" value="1"/>
</dbReference>
<reference evidence="4" key="1">
    <citation type="submission" date="2013-11" db="EMBL/GenBank/DDBJ databases">
        <title>The Genome Sequence of Phytophthora parasitica CHvinca01.</title>
        <authorList>
            <consortium name="The Broad Institute Genomics Platform"/>
            <person name="Russ C."/>
            <person name="Tyler B."/>
            <person name="Panabieres F."/>
            <person name="Shan W."/>
            <person name="Tripathy S."/>
            <person name="Grunwald N."/>
            <person name="Machado M."/>
            <person name="Johnson C.S."/>
            <person name="Arredondo F."/>
            <person name="Hong C."/>
            <person name="Coffey M."/>
            <person name="Young S.K."/>
            <person name="Zeng Q."/>
            <person name="Gargeya S."/>
            <person name="Fitzgerald M."/>
            <person name="Abouelleil A."/>
            <person name="Alvarado L."/>
            <person name="Chapman S.B."/>
            <person name="Gainer-Dewar J."/>
            <person name="Goldberg J."/>
            <person name="Griggs A."/>
            <person name="Gujja S."/>
            <person name="Hansen M."/>
            <person name="Howarth C."/>
            <person name="Imamovic A."/>
            <person name="Ireland A."/>
            <person name="Larimer J."/>
            <person name="McCowan C."/>
            <person name="Murphy C."/>
            <person name="Pearson M."/>
            <person name="Poon T.W."/>
            <person name="Priest M."/>
            <person name="Roberts A."/>
            <person name="Saif S."/>
            <person name="Shea T."/>
            <person name="Sykes S."/>
            <person name="Wortman J."/>
            <person name="Nusbaum C."/>
            <person name="Birren B."/>
        </authorList>
    </citation>
    <scope>NUCLEOTIDE SEQUENCE [LARGE SCALE GENOMIC DNA]</scope>
    <source>
        <strain evidence="4">CHvinca01</strain>
    </source>
</reference>
<dbReference type="GO" id="GO:0005737">
    <property type="term" value="C:cytoplasm"/>
    <property type="evidence" value="ECO:0007669"/>
    <property type="project" value="TreeGrafter"/>
</dbReference>
<dbReference type="SUPFAM" id="SSF47874">
    <property type="entry name" value="Annexin"/>
    <property type="match status" value="1"/>
</dbReference>
<dbReference type="SMART" id="SM00335">
    <property type="entry name" value="ANX"/>
    <property type="match status" value="1"/>
</dbReference>
<gene>
    <name evidence="4" type="ORF">L917_19485</name>
</gene>
<keyword evidence="3" id="KW-0041">Annexin</keyword>
<dbReference type="Gene3D" id="1.10.220.10">
    <property type="entry name" value="Annexin"/>
    <property type="match status" value="1"/>
</dbReference>
<evidence type="ECO:0000256" key="2">
    <source>
        <dbReference type="ARBA" id="ARBA00022737"/>
    </source>
</evidence>
<dbReference type="VEuPathDB" id="FungiDB:PPTG_18082"/>
<dbReference type="PANTHER" id="PTHR10502:SF102">
    <property type="entry name" value="ANNEXIN B11"/>
    <property type="match status" value="1"/>
</dbReference>
<name>W2K5Y4_PHYNI</name>
<dbReference type="EMBL" id="KI682879">
    <property type="protein sequence ID" value="ETL79969.1"/>
    <property type="molecule type" value="Genomic_DNA"/>
</dbReference>
<dbReference type="GO" id="GO:0005886">
    <property type="term" value="C:plasma membrane"/>
    <property type="evidence" value="ECO:0007669"/>
    <property type="project" value="TreeGrafter"/>
</dbReference>
<dbReference type="PANTHER" id="PTHR10502">
    <property type="entry name" value="ANNEXIN"/>
    <property type="match status" value="1"/>
</dbReference>
<keyword evidence="2" id="KW-0677">Repeat</keyword>
<evidence type="ECO:0000256" key="1">
    <source>
        <dbReference type="ARBA" id="ARBA00007831"/>
    </source>
</evidence>
<evidence type="ECO:0000256" key="3">
    <source>
        <dbReference type="ARBA" id="ARBA00023216"/>
    </source>
</evidence>
<protein>
    <recommendedName>
        <fullName evidence="5">Protein kinase domain-containing protein</fullName>
    </recommendedName>
</protein>